<evidence type="ECO:0000256" key="1">
    <source>
        <dbReference type="ARBA" id="ARBA00000971"/>
    </source>
</evidence>
<dbReference type="InterPro" id="IPR050245">
    <property type="entry name" value="PrsA_foldase"/>
</dbReference>
<comment type="catalytic activity">
    <reaction evidence="1">
        <text>[protein]-peptidylproline (omega=180) = [protein]-peptidylproline (omega=0)</text>
        <dbReference type="Rhea" id="RHEA:16237"/>
        <dbReference type="Rhea" id="RHEA-COMP:10747"/>
        <dbReference type="Rhea" id="RHEA-COMP:10748"/>
        <dbReference type="ChEBI" id="CHEBI:83833"/>
        <dbReference type="ChEBI" id="CHEBI:83834"/>
        <dbReference type="EC" id="5.2.1.8"/>
    </reaction>
</comment>
<dbReference type="GO" id="GO:0016853">
    <property type="term" value="F:isomerase activity"/>
    <property type="evidence" value="ECO:0007669"/>
    <property type="project" value="UniProtKB-KW"/>
</dbReference>
<dbReference type="Proteomes" id="UP001431010">
    <property type="component" value="Chromosome"/>
</dbReference>
<reference evidence="6" key="1">
    <citation type="journal article" date="2024" name="Antonie Van Leeuwenhoek">
        <title>Bradyrhizobium ontarionense sp. nov., a novel bacterial symbiont isolated from Aeschynomene indica (Indian jointvetch), harbours photosynthesis, nitrogen fixation and nitrous oxide (N2O) reductase genes.</title>
        <authorList>
            <person name="Bromfield E.S.P."/>
            <person name="Cloutier S."/>
        </authorList>
    </citation>
    <scope>NUCLEOTIDE SEQUENCE</scope>
    <source>
        <strain evidence="6">A19</strain>
    </source>
</reference>
<dbReference type="PANTHER" id="PTHR47245">
    <property type="entry name" value="PEPTIDYLPROLYL ISOMERASE"/>
    <property type="match status" value="1"/>
</dbReference>
<name>A0ABY3RIF8_9BRAD</name>
<gene>
    <name evidence="6" type="ORF">LQG66_12850</name>
</gene>
<evidence type="ECO:0000259" key="5">
    <source>
        <dbReference type="Pfam" id="PF13145"/>
    </source>
</evidence>
<evidence type="ECO:0000256" key="2">
    <source>
        <dbReference type="ARBA" id="ARBA00007656"/>
    </source>
</evidence>
<organism evidence="6 7">
    <name type="scientific">Bradyrhizobium ontarionense</name>
    <dbReference type="NCBI Taxonomy" id="2898149"/>
    <lineage>
        <taxon>Bacteria</taxon>
        <taxon>Pseudomonadati</taxon>
        <taxon>Pseudomonadota</taxon>
        <taxon>Alphaproteobacteria</taxon>
        <taxon>Hyphomicrobiales</taxon>
        <taxon>Nitrobacteraceae</taxon>
        <taxon>Bradyrhizobium</taxon>
    </lineage>
</organism>
<protein>
    <recommendedName>
        <fullName evidence="3">peptidylprolyl isomerase</fullName>
        <ecNumber evidence="3">5.2.1.8</ecNumber>
    </recommendedName>
</protein>
<evidence type="ECO:0000256" key="3">
    <source>
        <dbReference type="ARBA" id="ARBA00013194"/>
    </source>
</evidence>
<keyword evidence="7" id="KW-1185">Reference proteome</keyword>
<comment type="similarity">
    <text evidence="2">Belongs to the PpiC/parvulin rotamase family.</text>
</comment>
<sequence>MSASAMSNAAQTLDLDDAAARPAERGGNSDASAQEVAPSRARVTALRKLVREPLLHFLVLGGLIFAADSVLHPPASNEKVITVSKALRQSFIDNFDEDKQRTPSSADLQKMIDAWVASEILYREGKALGVDRGDEMIRDRVAFKLQLLIFDQVRVPEPTEAQLRAWFADNHARFDAPERVSFFMTPATDEATARQQLEDIRGQRESEELRDQTRVILGRPVASLAGGYGEGFRDGLLKMPTGDWSLLQSNDGWHVVRLDAREPGTPAKLEDVRDEAAKIWHTDETRRQAWDAVTRLKANYTIRYEP</sequence>
<keyword evidence="6" id="KW-0413">Isomerase</keyword>
<dbReference type="Pfam" id="PF13145">
    <property type="entry name" value="Rotamase_2"/>
    <property type="match status" value="1"/>
</dbReference>
<evidence type="ECO:0000313" key="7">
    <source>
        <dbReference type="Proteomes" id="UP001431010"/>
    </source>
</evidence>
<dbReference type="InterPro" id="IPR000297">
    <property type="entry name" value="PPIase_PpiC"/>
</dbReference>
<dbReference type="PANTHER" id="PTHR47245:SF2">
    <property type="entry name" value="PEPTIDYL-PROLYL CIS-TRANS ISOMERASE HP_0175-RELATED"/>
    <property type="match status" value="1"/>
</dbReference>
<evidence type="ECO:0000256" key="4">
    <source>
        <dbReference type="ARBA" id="ARBA00023110"/>
    </source>
</evidence>
<evidence type="ECO:0000313" key="6">
    <source>
        <dbReference type="EMBL" id="UFZ07131.1"/>
    </source>
</evidence>
<dbReference type="EMBL" id="CP088156">
    <property type="protein sequence ID" value="UFZ07131.1"/>
    <property type="molecule type" value="Genomic_DNA"/>
</dbReference>
<accession>A0ABY3RIF8</accession>
<feature type="domain" description="PpiC" evidence="5">
    <location>
        <begin position="158"/>
        <end position="274"/>
    </location>
</feature>
<dbReference type="EC" id="5.2.1.8" evidence="3"/>
<proteinExistence type="inferred from homology"/>
<keyword evidence="4" id="KW-0697">Rotamase</keyword>